<dbReference type="PANTHER" id="PTHR43557">
    <property type="entry name" value="APOPTOSIS-INDUCING FACTOR 1"/>
    <property type="match status" value="1"/>
</dbReference>
<name>A0A2G6K7X7_9BACT</name>
<keyword evidence="8" id="KW-0411">Iron-sulfur</keyword>
<dbReference type="CDD" id="cd03478">
    <property type="entry name" value="Rieske_AIFL_N"/>
    <property type="match status" value="1"/>
</dbReference>
<reference evidence="10 11" key="1">
    <citation type="submission" date="2017-10" db="EMBL/GenBank/DDBJ databases">
        <title>Novel microbial diversity and functional potential in the marine mammal oral microbiome.</title>
        <authorList>
            <person name="Dudek N.K."/>
            <person name="Sun C.L."/>
            <person name="Burstein D."/>
            <person name="Kantor R.S."/>
            <person name="Aliaga Goltsman D.S."/>
            <person name="Bik E.M."/>
            <person name="Thomas B.C."/>
            <person name="Banfield J.F."/>
            <person name="Relman D.A."/>
        </authorList>
    </citation>
    <scope>NUCLEOTIDE SEQUENCE [LARGE SCALE GENOMIC DNA]</scope>
    <source>
        <strain evidence="10">DOLJORAL78_47_16</strain>
    </source>
</reference>
<evidence type="ECO:0000256" key="6">
    <source>
        <dbReference type="ARBA" id="ARBA00023002"/>
    </source>
</evidence>
<dbReference type="InterPro" id="IPR017941">
    <property type="entry name" value="Rieske_2Fe-2S"/>
</dbReference>
<dbReference type="EMBL" id="PDSK01000143">
    <property type="protein sequence ID" value="PIE31510.1"/>
    <property type="molecule type" value="Genomic_DNA"/>
</dbReference>
<keyword evidence="6" id="KW-0560">Oxidoreductase</keyword>
<evidence type="ECO:0000256" key="1">
    <source>
        <dbReference type="ARBA" id="ARBA00001974"/>
    </source>
</evidence>
<dbReference type="Pfam" id="PF07992">
    <property type="entry name" value="Pyr_redox_2"/>
    <property type="match status" value="1"/>
</dbReference>
<dbReference type="InterPro" id="IPR028202">
    <property type="entry name" value="Reductase_C"/>
</dbReference>
<dbReference type="Proteomes" id="UP000230821">
    <property type="component" value="Unassembled WGS sequence"/>
</dbReference>
<dbReference type="PRINTS" id="PR00411">
    <property type="entry name" value="PNDRDTASEI"/>
</dbReference>
<dbReference type="GO" id="GO:0005737">
    <property type="term" value="C:cytoplasm"/>
    <property type="evidence" value="ECO:0007669"/>
    <property type="project" value="TreeGrafter"/>
</dbReference>
<dbReference type="InterPro" id="IPR023753">
    <property type="entry name" value="FAD/NAD-binding_dom"/>
</dbReference>
<dbReference type="Gene3D" id="3.50.50.60">
    <property type="entry name" value="FAD/NAD(P)-binding domain"/>
    <property type="match status" value="2"/>
</dbReference>
<dbReference type="PRINTS" id="PR00368">
    <property type="entry name" value="FADPNR"/>
</dbReference>
<evidence type="ECO:0000256" key="8">
    <source>
        <dbReference type="ARBA" id="ARBA00023014"/>
    </source>
</evidence>
<dbReference type="Pfam" id="PF00355">
    <property type="entry name" value="Rieske"/>
    <property type="match status" value="1"/>
</dbReference>
<comment type="cofactor">
    <cofactor evidence="1">
        <name>FAD</name>
        <dbReference type="ChEBI" id="CHEBI:57692"/>
    </cofactor>
</comment>
<dbReference type="PANTHER" id="PTHR43557:SF2">
    <property type="entry name" value="RIESKE DOMAIN-CONTAINING PROTEIN-RELATED"/>
    <property type="match status" value="1"/>
</dbReference>
<dbReference type="SUPFAM" id="SSF50022">
    <property type="entry name" value="ISP domain"/>
    <property type="match status" value="1"/>
</dbReference>
<keyword evidence="2" id="KW-0285">Flavoprotein</keyword>
<feature type="domain" description="Rieske" evidence="9">
    <location>
        <begin position="6"/>
        <end position="102"/>
    </location>
</feature>
<keyword evidence="7" id="KW-0408">Iron</keyword>
<sequence>MEYSDVIVAKVSDIQAGEMKQISVEGGEILLVKTSNGTISALGAHCTHYDAELANGVLVEDTIVCPWHQACFCAKTGDLKHPPALDSLPSYEVEIRGEDIVVKLPEKLKRRRVSEKVSYDPERDSRTFVILGAGAAGNAAAQTLREDGFRGRIVMISREKCLPYDRPNLDKEYLVGNAPETWLPLRSEKFYQNRDIELQLGKTVIAVDIASKTLTFLDNETLPYDKLLLATGGTPRLLDIPGSELPNIYPIRTQEDAKAVNQACEGASRAAIIGASFIGLESAFSLRQRGLDVTVIAPEEVPFESTFGKEIGAMLQQMHEENGITFALGSGVEQFEGKHRVEAVILAHGTRVEADIVILGIGVNPNVGYLQGIELQPDRSVKIDETFHVTDDVYAAGDIARFPDWRSSDGIRIEHWRTAEQHGRDAAHNMVGKNVSVSESVPFFWTKQVDVNIRYVGHVKHWDEMIIDGDIASKTFLAFYIKHNQVYAVAGCKRDQEMGVIHELMHLKKMPTPDELRKGPIDFLALIGS</sequence>
<keyword evidence="3" id="KW-0001">2Fe-2S</keyword>
<evidence type="ECO:0000256" key="2">
    <source>
        <dbReference type="ARBA" id="ARBA00022630"/>
    </source>
</evidence>
<evidence type="ECO:0000256" key="3">
    <source>
        <dbReference type="ARBA" id="ARBA00022714"/>
    </source>
</evidence>
<comment type="caution">
    <text evidence="10">The sequence shown here is derived from an EMBL/GenBank/DDBJ whole genome shotgun (WGS) entry which is preliminary data.</text>
</comment>
<dbReference type="PROSITE" id="PS51296">
    <property type="entry name" value="RIESKE"/>
    <property type="match status" value="1"/>
</dbReference>
<proteinExistence type="predicted"/>
<evidence type="ECO:0000259" key="9">
    <source>
        <dbReference type="PROSITE" id="PS51296"/>
    </source>
</evidence>
<keyword evidence="4" id="KW-0479">Metal-binding</keyword>
<dbReference type="SUPFAM" id="SSF51905">
    <property type="entry name" value="FAD/NAD(P)-binding domain"/>
    <property type="match status" value="2"/>
</dbReference>
<dbReference type="AlphaFoldDB" id="A0A2G6K7X7"/>
<evidence type="ECO:0000313" key="10">
    <source>
        <dbReference type="EMBL" id="PIE31510.1"/>
    </source>
</evidence>
<dbReference type="Gene3D" id="2.102.10.10">
    <property type="entry name" value="Rieske [2Fe-2S] iron-sulphur domain"/>
    <property type="match status" value="1"/>
</dbReference>
<protein>
    <submittedName>
        <fullName evidence="10">NAD(FAD)-dependent dehydrogenase</fullName>
    </submittedName>
</protein>
<dbReference type="Gene3D" id="3.30.390.30">
    <property type="match status" value="1"/>
</dbReference>
<dbReference type="InterPro" id="IPR016156">
    <property type="entry name" value="FAD/NAD-linked_Rdtase_dimer_sf"/>
</dbReference>
<evidence type="ECO:0000313" key="11">
    <source>
        <dbReference type="Proteomes" id="UP000230821"/>
    </source>
</evidence>
<evidence type="ECO:0000256" key="5">
    <source>
        <dbReference type="ARBA" id="ARBA00022827"/>
    </source>
</evidence>
<gene>
    <name evidence="10" type="ORF">CSA56_18060</name>
</gene>
<dbReference type="InterPro" id="IPR036188">
    <property type="entry name" value="FAD/NAD-bd_sf"/>
</dbReference>
<dbReference type="InterPro" id="IPR036922">
    <property type="entry name" value="Rieske_2Fe-2S_sf"/>
</dbReference>
<dbReference type="InterPro" id="IPR050446">
    <property type="entry name" value="FAD-oxidoreductase/Apoptosis"/>
</dbReference>
<dbReference type="GO" id="GO:0046872">
    <property type="term" value="F:metal ion binding"/>
    <property type="evidence" value="ECO:0007669"/>
    <property type="project" value="UniProtKB-KW"/>
</dbReference>
<evidence type="ECO:0000256" key="7">
    <source>
        <dbReference type="ARBA" id="ARBA00023004"/>
    </source>
</evidence>
<dbReference type="SUPFAM" id="SSF55424">
    <property type="entry name" value="FAD/NAD-linked reductases, dimerisation (C-terminal) domain"/>
    <property type="match status" value="1"/>
</dbReference>
<accession>A0A2G6K7X7</accession>
<organism evidence="10 11">
    <name type="scientific">candidate division KSB3 bacterium</name>
    <dbReference type="NCBI Taxonomy" id="2044937"/>
    <lineage>
        <taxon>Bacteria</taxon>
        <taxon>candidate division KSB3</taxon>
    </lineage>
</organism>
<evidence type="ECO:0000256" key="4">
    <source>
        <dbReference type="ARBA" id="ARBA00022723"/>
    </source>
</evidence>
<keyword evidence="5" id="KW-0274">FAD</keyword>
<dbReference type="GO" id="GO:0016651">
    <property type="term" value="F:oxidoreductase activity, acting on NAD(P)H"/>
    <property type="evidence" value="ECO:0007669"/>
    <property type="project" value="TreeGrafter"/>
</dbReference>
<dbReference type="GO" id="GO:0051537">
    <property type="term" value="F:2 iron, 2 sulfur cluster binding"/>
    <property type="evidence" value="ECO:0007669"/>
    <property type="project" value="UniProtKB-KW"/>
</dbReference>
<dbReference type="Pfam" id="PF14759">
    <property type="entry name" value="Reductase_C"/>
    <property type="match status" value="1"/>
</dbReference>